<feature type="compositionally biased region" description="Basic and acidic residues" evidence="1">
    <location>
        <begin position="80"/>
        <end position="104"/>
    </location>
</feature>
<feature type="compositionally biased region" description="Gly residues" evidence="1">
    <location>
        <begin position="361"/>
        <end position="374"/>
    </location>
</feature>
<reference evidence="2 3" key="1">
    <citation type="submission" date="2020-10" db="EMBL/GenBank/DDBJ databases">
        <title>Pygocentrus nattereri (red-bellied piranha) genome, fPygNat1, primary haplotype.</title>
        <authorList>
            <person name="Myers G."/>
            <person name="Meyer A."/>
            <person name="Karagic N."/>
            <person name="Pippel M."/>
            <person name="Winkler S."/>
            <person name="Tracey A."/>
            <person name="Wood J."/>
            <person name="Formenti G."/>
            <person name="Howe K."/>
            <person name="Fedrigo O."/>
            <person name="Jarvis E.D."/>
        </authorList>
    </citation>
    <scope>NUCLEOTIDE SEQUENCE [LARGE SCALE GENOMIC DNA]</scope>
</reference>
<dbReference type="RefSeq" id="XP_017563847.2">
    <property type="nucleotide sequence ID" value="XM_017708358.2"/>
</dbReference>
<dbReference type="OMA" id="RIFSRKC"/>
<dbReference type="AlphaFoldDB" id="A0A3B4CA93"/>
<organism evidence="2 3">
    <name type="scientific">Pygocentrus nattereri</name>
    <name type="common">Red-bellied piranha</name>
    <dbReference type="NCBI Taxonomy" id="42514"/>
    <lineage>
        <taxon>Eukaryota</taxon>
        <taxon>Metazoa</taxon>
        <taxon>Chordata</taxon>
        <taxon>Craniata</taxon>
        <taxon>Vertebrata</taxon>
        <taxon>Euteleostomi</taxon>
        <taxon>Actinopterygii</taxon>
        <taxon>Neopterygii</taxon>
        <taxon>Teleostei</taxon>
        <taxon>Ostariophysi</taxon>
        <taxon>Characiformes</taxon>
        <taxon>Characoidei</taxon>
        <taxon>Pygocentrus</taxon>
    </lineage>
</organism>
<feature type="compositionally biased region" description="Acidic residues" evidence="1">
    <location>
        <begin position="14"/>
        <end position="24"/>
    </location>
</feature>
<evidence type="ECO:0008006" key="4">
    <source>
        <dbReference type="Google" id="ProtNLM"/>
    </source>
</evidence>
<dbReference type="Proteomes" id="UP001501920">
    <property type="component" value="Chromosome 11"/>
</dbReference>
<feature type="compositionally biased region" description="Basic and acidic residues" evidence="1">
    <location>
        <begin position="121"/>
        <end position="130"/>
    </location>
</feature>
<feature type="compositionally biased region" description="Polar residues" evidence="1">
    <location>
        <begin position="314"/>
        <end position="329"/>
    </location>
</feature>
<dbReference type="GO" id="GO:0045892">
    <property type="term" value="P:negative regulation of DNA-templated transcription"/>
    <property type="evidence" value="ECO:0007669"/>
    <property type="project" value="TreeGrafter"/>
</dbReference>
<reference evidence="2" key="2">
    <citation type="submission" date="2025-08" db="UniProtKB">
        <authorList>
            <consortium name="Ensembl"/>
        </authorList>
    </citation>
    <scope>IDENTIFICATION</scope>
</reference>
<dbReference type="GeneID" id="108433646"/>
<dbReference type="GO" id="GO:0032922">
    <property type="term" value="P:circadian regulation of gene expression"/>
    <property type="evidence" value="ECO:0007669"/>
    <property type="project" value="InterPro"/>
</dbReference>
<dbReference type="GO" id="GO:0000978">
    <property type="term" value="F:RNA polymerase II cis-regulatory region sequence-specific DNA binding"/>
    <property type="evidence" value="ECO:0007669"/>
    <property type="project" value="TreeGrafter"/>
</dbReference>
<dbReference type="PANTHER" id="PTHR35441:SF2">
    <property type="entry name" value="CIRCADIAN-ASSOCIATED TRANSCRIPTIONAL REPRESSOR"/>
    <property type="match status" value="1"/>
</dbReference>
<feature type="region of interest" description="Disordered" evidence="1">
    <location>
        <begin position="1"/>
        <end position="130"/>
    </location>
</feature>
<keyword evidence="3" id="KW-1185">Reference proteome</keyword>
<evidence type="ECO:0000313" key="3">
    <source>
        <dbReference type="Proteomes" id="UP001501920"/>
    </source>
</evidence>
<dbReference type="GeneTree" id="ENSGT00940000164936"/>
<dbReference type="STRING" id="42514.ENSPNAP00000007339"/>
<protein>
    <recommendedName>
        <fullName evidence="4">Circadian associated repressor of transcription a</fullName>
    </recommendedName>
</protein>
<dbReference type="InterPro" id="IPR031373">
    <property type="entry name" value="Ciart"/>
</dbReference>
<dbReference type="GO" id="GO:0005634">
    <property type="term" value="C:nucleus"/>
    <property type="evidence" value="ECO:0007669"/>
    <property type="project" value="TreeGrafter"/>
</dbReference>
<accession>A0A3B4CA93</accession>
<dbReference type="Pfam" id="PF15673">
    <property type="entry name" value="Ciart"/>
    <property type="match status" value="1"/>
</dbReference>
<feature type="compositionally biased region" description="Low complexity" evidence="1">
    <location>
        <begin position="65"/>
        <end position="79"/>
    </location>
</feature>
<dbReference type="OrthoDB" id="9949430at2759"/>
<evidence type="ECO:0000256" key="1">
    <source>
        <dbReference type="SAM" id="MobiDB-lite"/>
    </source>
</evidence>
<name>A0A3B4CA93_PYGNA</name>
<feature type="region of interest" description="Disordered" evidence="1">
    <location>
        <begin position="310"/>
        <end position="374"/>
    </location>
</feature>
<dbReference type="Ensembl" id="ENSPNAT00000002001.2">
    <property type="protein sequence ID" value="ENSPNAP00000007339.2"/>
    <property type="gene ID" value="ENSPNAG00000002604.2"/>
</dbReference>
<sequence length="374" mass="40885">MSASDSDYSIDWLASDDEEDNDSEVETKCERTQGMLPSACVAEDKPQTCNRSADSPVKDKEARSSRSSSPSSCTSSFCSTERELSPPGESDDRSGYSHTSESHKGKSRQAQKRAWSLTVPEQKERQHTANPMEKDRLFACKCVELQCYIHPLSSILNGLRSGRYRERLSTFQESVAMDRIQRIMGVLQNPCMGEQYVNIILKMEEMLKSWFPHVKPHQQAAAVELTQETTPLKKLKLSSAPVPMSTGLVNPATSSAAHMGTKAMRVSDLTPAAPYSATNLKWLHTSPICSPTAEQAQGTIRNFLTAHRDKDITQDNSVSSSTDTPQPKTDSMPGRPPPGKINAPCLERLLKSTESIISQKGSGGTGGMAAGGWS</sequence>
<reference evidence="2" key="3">
    <citation type="submission" date="2025-09" db="UniProtKB">
        <authorList>
            <consortium name="Ensembl"/>
        </authorList>
    </citation>
    <scope>IDENTIFICATION</scope>
</reference>
<evidence type="ECO:0000313" key="2">
    <source>
        <dbReference type="Ensembl" id="ENSPNAP00000007339.2"/>
    </source>
</evidence>
<proteinExistence type="predicted"/>
<dbReference type="PANTHER" id="PTHR35441">
    <property type="entry name" value="CIRCADIAN-ASSOCIATED TRANSCRIPTIONAL REPRESSOR"/>
    <property type="match status" value="1"/>
</dbReference>